<dbReference type="Proteomes" id="UP000823773">
    <property type="component" value="Unassembled WGS sequence"/>
</dbReference>
<reference evidence="1" key="1">
    <citation type="submission" date="2021-03" db="EMBL/GenBank/DDBJ databases">
        <title>Genomic Encyclopedia of Type Strains, Phase IV (KMG-IV): sequencing the most valuable type-strain genomes for metagenomic binning, comparative biology and taxonomic classification.</title>
        <authorList>
            <person name="Goeker M."/>
        </authorList>
    </citation>
    <scope>NUCLEOTIDE SEQUENCE</scope>
    <source>
        <strain evidence="1">DSM 18131</strain>
    </source>
</reference>
<evidence type="ECO:0000313" key="1">
    <source>
        <dbReference type="EMBL" id="MBP1871049.1"/>
    </source>
</evidence>
<organism evidence="1 2">
    <name type="scientific">Ensifer adhaerens</name>
    <name type="common">Sinorhizobium morelense</name>
    <dbReference type="NCBI Taxonomy" id="106592"/>
    <lineage>
        <taxon>Bacteria</taxon>
        <taxon>Pseudomonadati</taxon>
        <taxon>Pseudomonadota</taxon>
        <taxon>Alphaproteobacteria</taxon>
        <taxon>Hyphomicrobiales</taxon>
        <taxon>Rhizobiaceae</taxon>
        <taxon>Sinorhizobium/Ensifer group</taxon>
        <taxon>Ensifer</taxon>
    </lineage>
</organism>
<accession>A0ACC5SRM3</accession>
<name>A0ACC5SRM3_ENSAD</name>
<comment type="caution">
    <text evidence="1">The sequence shown here is derived from an EMBL/GenBank/DDBJ whole genome shotgun (WGS) entry which is preliminary data.</text>
</comment>
<protein>
    <submittedName>
        <fullName evidence="1">Acetyl esterase/lipase</fullName>
    </submittedName>
</protein>
<proteinExistence type="predicted"/>
<sequence>MAKAREMGERFKLETMQTGQGACPARVYSGDTLLNPPPVVLHLHGGSFVGSSIAAGERVAKALAAAGAVVISPEYSSACLNPFPAALDVTYSMLSSMRARCPQFAHKKSMLFIAGEEAGGNIAAGVALMARDQFLTDLKGQILLSPMLDPCLATASFRKYCPETSVQSIAEGWQRYLGECGGFTHPYAAPAHCTRLAGLVPALILTSEECPMRDETAAYAERLRQAGVSVQSQILPGRAGWIPQNTVNAETWAAQEETITGIFSRFFQQAGAKPAEMTMR</sequence>
<evidence type="ECO:0000313" key="2">
    <source>
        <dbReference type="Proteomes" id="UP000823773"/>
    </source>
</evidence>
<gene>
    <name evidence="1" type="ORF">J2Z19_000746</name>
</gene>
<keyword evidence="2" id="KW-1185">Reference proteome</keyword>
<dbReference type="EMBL" id="JAGGJR010000001">
    <property type="protein sequence ID" value="MBP1871049.1"/>
    <property type="molecule type" value="Genomic_DNA"/>
</dbReference>